<comment type="caution">
    <text evidence="2">The sequence shown here is derived from an EMBL/GenBank/DDBJ whole genome shotgun (WGS) entry which is preliminary data.</text>
</comment>
<organism evidence="2 3">
    <name type="scientific">Pedobacter petrophilus</name>
    <dbReference type="NCBI Taxonomy" id="1908241"/>
    <lineage>
        <taxon>Bacteria</taxon>
        <taxon>Pseudomonadati</taxon>
        <taxon>Bacteroidota</taxon>
        <taxon>Sphingobacteriia</taxon>
        <taxon>Sphingobacteriales</taxon>
        <taxon>Sphingobacteriaceae</taxon>
        <taxon>Pedobacter</taxon>
    </lineage>
</organism>
<evidence type="ECO:0000256" key="1">
    <source>
        <dbReference type="SAM" id="Phobius"/>
    </source>
</evidence>
<dbReference type="RefSeq" id="WP_154279304.1">
    <property type="nucleotide sequence ID" value="NZ_JBHUJQ010000001.1"/>
</dbReference>
<reference evidence="2 3" key="1">
    <citation type="submission" date="2019-11" db="EMBL/GenBank/DDBJ databases">
        <title>Pedobacter petrophilus genome.</title>
        <authorList>
            <person name="Feldbauer M.J."/>
            <person name="Newman J.D."/>
        </authorList>
    </citation>
    <scope>NUCLEOTIDE SEQUENCE [LARGE SCALE GENOMIC DNA]</scope>
    <source>
        <strain evidence="2 3">LMG 29686</strain>
    </source>
</reference>
<keyword evidence="1" id="KW-0472">Membrane</keyword>
<protein>
    <submittedName>
        <fullName evidence="2">Uncharacterized protein</fullName>
    </submittedName>
</protein>
<dbReference type="Proteomes" id="UP000487757">
    <property type="component" value="Unassembled WGS sequence"/>
</dbReference>
<gene>
    <name evidence="2" type="ORF">GJU39_03465</name>
</gene>
<keyword evidence="3" id="KW-1185">Reference proteome</keyword>
<accession>A0A7K0FU48</accession>
<name>A0A7K0FU48_9SPHI</name>
<dbReference type="EMBL" id="WKKH01000004">
    <property type="protein sequence ID" value="MRX75137.1"/>
    <property type="molecule type" value="Genomic_DNA"/>
</dbReference>
<evidence type="ECO:0000313" key="2">
    <source>
        <dbReference type="EMBL" id="MRX75137.1"/>
    </source>
</evidence>
<feature type="transmembrane region" description="Helical" evidence="1">
    <location>
        <begin position="12"/>
        <end position="34"/>
    </location>
</feature>
<feature type="transmembrane region" description="Helical" evidence="1">
    <location>
        <begin position="40"/>
        <end position="62"/>
    </location>
</feature>
<sequence>MTNQQTLNSSKLRIRIILITTAFILSIPLIAMQFTKEVNWTLSDFVIAAVLLLGTGLAIELVIRYVKTGLSRTILLVVILLLLFLTWAELAVGIFGTPFAGS</sequence>
<keyword evidence="1" id="KW-0812">Transmembrane</keyword>
<keyword evidence="1" id="KW-1133">Transmembrane helix</keyword>
<dbReference type="AlphaFoldDB" id="A0A7K0FU48"/>
<evidence type="ECO:0000313" key="3">
    <source>
        <dbReference type="Proteomes" id="UP000487757"/>
    </source>
</evidence>
<proteinExistence type="predicted"/>
<dbReference type="OrthoDB" id="9813621at2"/>
<feature type="transmembrane region" description="Helical" evidence="1">
    <location>
        <begin position="74"/>
        <end position="96"/>
    </location>
</feature>